<proteinExistence type="predicted"/>
<keyword evidence="4" id="KW-1185">Reference proteome</keyword>
<dbReference type="RefSeq" id="WP_121585538.1">
    <property type="nucleotide sequence ID" value="NZ_RCHT01000001.1"/>
</dbReference>
<accession>A0A498D1K5</accession>
<dbReference type="AlphaFoldDB" id="A0A498D1K5"/>
<name>A0A498D1K5_9FIRM</name>
<organism evidence="3 4">
    <name type="scientific">Anaerotruncus massiliensis</name>
    <name type="common">ex Liu et al. 2021</name>
    <dbReference type="NCBI Taxonomy" id="2321404"/>
    <lineage>
        <taxon>Bacteria</taxon>
        <taxon>Bacillati</taxon>
        <taxon>Bacillota</taxon>
        <taxon>Clostridia</taxon>
        <taxon>Eubacteriales</taxon>
        <taxon>Oscillospiraceae</taxon>
        <taxon>Anaerotruncus</taxon>
    </lineage>
</organism>
<protein>
    <submittedName>
        <fullName evidence="3">Uncharacterized protein</fullName>
    </submittedName>
</protein>
<evidence type="ECO:0000256" key="1">
    <source>
        <dbReference type="SAM" id="MobiDB-lite"/>
    </source>
</evidence>
<evidence type="ECO:0000313" key="4">
    <source>
        <dbReference type="Proteomes" id="UP000276301"/>
    </source>
</evidence>
<feature type="chain" id="PRO_5019784941" evidence="2">
    <location>
        <begin position="28"/>
        <end position="113"/>
    </location>
</feature>
<evidence type="ECO:0000313" key="3">
    <source>
        <dbReference type="EMBL" id="RLL14424.1"/>
    </source>
</evidence>
<comment type="caution">
    <text evidence="3">The sequence shown here is derived from an EMBL/GenBank/DDBJ whole genome shotgun (WGS) entry which is preliminary data.</text>
</comment>
<sequence>MGRINHLLKFVCIAAALTLLAASPALTARPPEPPAETVEMRLLPDDRPIRVTGDGRVLELRAPAAEQLPSHGFDAELMPVYDTAEPVDIAQMPVRDTPKTPVPRACPFDGGAV</sequence>
<feature type="signal peptide" evidence="2">
    <location>
        <begin position="1"/>
        <end position="27"/>
    </location>
</feature>
<dbReference type="Proteomes" id="UP000276301">
    <property type="component" value="Unassembled WGS sequence"/>
</dbReference>
<dbReference type="EMBL" id="RCHT01000001">
    <property type="protein sequence ID" value="RLL14424.1"/>
    <property type="molecule type" value="Genomic_DNA"/>
</dbReference>
<keyword evidence="2" id="KW-0732">Signal</keyword>
<gene>
    <name evidence="3" type="ORF">D4A47_00090</name>
</gene>
<feature type="region of interest" description="Disordered" evidence="1">
    <location>
        <begin position="90"/>
        <end position="113"/>
    </location>
</feature>
<evidence type="ECO:0000256" key="2">
    <source>
        <dbReference type="SAM" id="SignalP"/>
    </source>
</evidence>
<reference evidence="3 4" key="1">
    <citation type="submission" date="2018-10" db="EMBL/GenBank/DDBJ databases">
        <title>Anaerotruncus faecis sp. nov., isolated from human feces.</title>
        <authorList>
            <person name="Wang Y.-J."/>
        </authorList>
    </citation>
    <scope>NUCLEOTIDE SEQUENCE [LARGE SCALE GENOMIC DNA]</scope>
    <source>
        <strain evidence="3 4">22A2-44</strain>
    </source>
</reference>